<dbReference type="EMBL" id="JACPUR010000017">
    <property type="protein sequence ID" value="MBI3127419.1"/>
    <property type="molecule type" value="Genomic_DNA"/>
</dbReference>
<evidence type="ECO:0000313" key="4">
    <source>
        <dbReference type="EMBL" id="MBI3127419.1"/>
    </source>
</evidence>
<name>A0A932MLP7_UNCTE</name>
<dbReference type="PANTHER" id="PTHR46268">
    <property type="entry name" value="STRESS RESPONSE PROTEIN NHAX"/>
    <property type="match status" value="1"/>
</dbReference>
<comment type="similarity">
    <text evidence="1 2">Belongs to the universal stress protein A family.</text>
</comment>
<dbReference type="SUPFAM" id="SSF52402">
    <property type="entry name" value="Adenine nucleotide alpha hydrolases-like"/>
    <property type="match status" value="1"/>
</dbReference>
<dbReference type="InterPro" id="IPR006016">
    <property type="entry name" value="UspA"/>
</dbReference>
<dbReference type="PRINTS" id="PR01438">
    <property type="entry name" value="UNVRSLSTRESS"/>
</dbReference>
<dbReference type="AlphaFoldDB" id="A0A932MLP7"/>
<feature type="domain" description="UspA" evidence="3">
    <location>
        <begin position="8"/>
        <end position="155"/>
    </location>
</feature>
<evidence type="ECO:0000256" key="1">
    <source>
        <dbReference type="ARBA" id="ARBA00008791"/>
    </source>
</evidence>
<dbReference type="InterPro" id="IPR014729">
    <property type="entry name" value="Rossmann-like_a/b/a_fold"/>
</dbReference>
<evidence type="ECO:0000259" key="3">
    <source>
        <dbReference type="Pfam" id="PF00582"/>
    </source>
</evidence>
<dbReference type="Gene3D" id="3.40.50.620">
    <property type="entry name" value="HUPs"/>
    <property type="match status" value="1"/>
</dbReference>
<dbReference type="PANTHER" id="PTHR46268:SF6">
    <property type="entry name" value="UNIVERSAL STRESS PROTEIN UP12"/>
    <property type="match status" value="1"/>
</dbReference>
<dbReference type="PIRSF" id="PIRSF006276">
    <property type="entry name" value="UspA"/>
    <property type="match status" value="1"/>
</dbReference>
<organism evidence="4 5">
    <name type="scientific">Tectimicrobiota bacterium</name>
    <dbReference type="NCBI Taxonomy" id="2528274"/>
    <lineage>
        <taxon>Bacteria</taxon>
        <taxon>Pseudomonadati</taxon>
        <taxon>Nitrospinota/Tectimicrobiota group</taxon>
        <taxon>Candidatus Tectimicrobiota</taxon>
    </lineage>
</organism>
<dbReference type="Pfam" id="PF00582">
    <property type="entry name" value="Usp"/>
    <property type="match status" value="1"/>
</dbReference>
<accession>A0A932MLP7</accession>
<dbReference type="Proteomes" id="UP000782312">
    <property type="component" value="Unassembled WGS sequence"/>
</dbReference>
<comment type="subcellular location">
    <subcellularLocation>
        <location evidence="2">Cytoplasm</location>
    </subcellularLocation>
</comment>
<evidence type="ECO:0000313" key="5">
    <source>
        <dbReference type="Proteomes" id="UP000782312"/>
    </source>
</evidence>
<dbReference type="CDD" id="cd00293">
    <property type="entry name" value="USP-like"/>
    <property type="match status" value="1"/>
</dbReference>
<reference evidence="4" key="1">
    <citation type="submission" date="2020-07" db="EMBL/GenBank/DDBJ databases">
        <title>Huge and variable diversity of episymbiotic CPR bacteria and DPANN archaea in groundwater ecosystems.</title>
        <authorList>
            <person name="He C.Y."/>
            <person name="Keren R."/>
            <person name="Whittaker M."/>
            <person name="Farag I.F."/>
            <person name="Doudna J."/>
            <person name="Cate J.H.D."/>
            <person name="Banfield J.F."/>
        </authorList>
    </citation>
    <scope>NUCLEOTIDE SEQUENCE</scope>
    <source>
        <strain evidence="4">NC_groundwater_763_Ag_S-0.2um_68_21</strain>
    </source>
</reference>
<comment type="caution">
    <text evidence="4">The sequence shown here is derived from an EMBL/GenBank/DDBJ whole genome shotgun (WGS) entry which is preliminary data.</text>
</comment>
<dbReference type="GO" id="GO:0005737">
    <property type="term" value="C:cytoplasm"/>
    <property type="evidence" value="ECO:0007669"/>
    <property type="project" value="UniProtKB-SubCell"/>
</dbReference>
<evidence type="ECO:0000256" key="2">
    <source>
        <dbReference type="PIRNR" id="PIRNR006276"/>
    </source>
</evidence>
<gene>
    <name evidence="4" type="ORF">HYZ11_07430</name>
</gene>
<keyword evidence="2" id="KW-0963">Cytoplasm</keyword>
<protein>
    <recommendedName>
        <fullName evidence="2">Universal stress protein</fullName>
    </recommendedName>
</protein>
<proteinExistence type="inferred from homology"/>
<sequence length="158" mass="17089">MAKTTGPKKILVPVDFSDYSREALSLALTEAKAHGGEVSILHVMEDPLTAAAYAGAGMEGVPAAGVDWLKVKEEIAEGATRTMEELKESVPEAKGARTELAWGEPPDTILEVARKGNYDLIVMSTHGRQGMSRLFMGSVAERVIRTTDRPTLVVPRRK</sequence>
<dbReference type="InterPro" id="IPR006015">
    <property type="entry name" value="Universal_stress_UspA"/>
</dbReference>